<sequence length="581" mass="64675">MEFQKTDFQFLDLNDIPEKEANEICEILNCTGDNSYVELPWKDETPISNFPSASDNVECENDEDLTLACYIGHDTTVFPQVANVNTSVAHPPFLPVVTSVSYLPADQPFSFIPSTYPVIPQYLGLPLFTQNIPQQDLNTGQTYHYQIPYPQPILCGNNFTTVTCRTNSDKVSVGQDSKQNGQLCEKQYPRRNRKKRPFNCYSSLEMCINSDAYQTGSVILANQLANVIPLSDHSVLSHNPVVPFSVPPPNYPLTNGTIPLPGILSEYPLEMTTMQYSPMAHPQTESAPIFCVPVIPSPYHGYIHHPTPPPTVHQVMDGSQNCDVYLPHMSLCVTVSEVHNYSYCQTTVSSDSKTTVASIDNSVNSCITEHNIDDSAAVSQIMQPKKTEVETNDIPGSEWGANSEQSFTPTPVTSEPEVEGKTDCMSSPISVVFDEVQSVSTPEHLLDQDSGVSLPSNDEVETSMNSGLQQHQSWADLFKMMSLENSTSGKENLVDEMMSSSVMSHRTSDVKACKIAKILTSLRLNHAAPFLIPRGLVNHSNWCCVNAVSFLMIFRFYRMVNMVLQIWYRTVKVTVVFSRHI</sequence>
<protein>
    <submittedName>
        <fullName evidence="3">Uncharacterized protein LOC106469401</fullName>
    </submittedName>
</protein>
<evidence type="ECO:0000256" key="1">
    <source>
        <dbReference type="SAM" id="MobiDB-lite"/>
    </source>
</evidence>
<proteinExistence type="predicted"/>
<feature type="region of interest" description="Disordered" evidence="1">
    <location>
        <begin position="392"/>
        <end position="420"/>
    </location>
</feature>
<evidence type="ECO:0000313" key="3">
    <source>
        <dbReference type="RefSeq" id="XP_022253625.1"/>
    </source>
</evidence>
<feature type="compositionally biased region" description="Polar residues" evidence="1">
    <location>
        <begin position="400"/>
        <end position="413"/>
    </location>
</feature>
<dbReference type="RefSeq" id="XP_022253625.1">
    <property type="nucleotide sequence ID" value="XM_022397917.1"/>
</dbReference>
<gene>
    <name evidence="3" type="primary">LOC106469401</name>
</gene>
<accession>A0ABM1TCL9</accession>
<name>A0ABM1TCL9_LIMPO</name>
<dbReference type="GeneID" id="106469401"/>
<dbReference type="Proteomes" id="UP000694941">
    <property type="component" value="Unplaced"/>
</dbReference>
<evidence type="ECO:0000313" key="2">
    <source>
        <dbReference type="Proteomes" id="UP000694941"/>
    </source>
</evidence>
<organism evidence="2 3">
    <name type="scientific">Limulus polyphemus</name>
    <name type="common">Atlantic horseshoe crab</name>
    <dbReference type="NCBI Taxonomy" id="6850"/>
    <lineage>
        <taxon>Eukaryota</taxon>
        <taxon>Metazoa</taxon>
        <taxon>Ecdysozoa</taxon>
        <taxon>Arthropoda</taxon>
        <taxon>Chelicerata</taxon>
        <taxon>Merostomata</taxon>
        <taxon>Xiphosura</taxon>
        <taxon>Limulidae</taxon>
        <taxon>Limulus</taxon>
    </lineage>
</organism>
<reference evidence="3" key="1">
    <citation type="submission" date="2025-08" db="UniProtKB">
        <authorList>
            <consortium name="RefSeq"/>
        </authorList>
    </citation>
    <scope>IDENTIFICATION</scope>
    <source>
        <tissue evidence="3">Muscle</tissue>
    </source>
</reference>
<feature type="non-terminal residue" evidence="3">
    <location>
        <position position="581"/>
    </location>
</feature>
<keyword evidence="2" id="KW-1185">Reference proteome</keyword>